<proteinExistence type="predicted"/>
<gene>
    <name evidence="2" type="ORF">EGYM00163_LOCUS34486</name>
</gene>
<evidence type="ECO:0000313" key="2">
    <source>
        <dbReference type="EMBL" id="CAE0823284.1"/>
    </source>
</evidence>
<sequence length="122" mass="13834">MKWSKNRILGNNPGTMCTCSMIQHVHHSANVLQREQMPCHSRHSMLTQGVLRCKGCCEPQEVTDLAEAKGPSNHTHPHCAYAKDQPWRGTRKSSPYNRGKQAINKHVPPQQEPRTTITDRGR</sequence>
<dbReference type="EMBL" id="HBJA01100065">
    <property type="protein sequence ID" value="CAE0823284.1"/>
    <property type="molecule type" value="Transcribed_RNA"/>
</dbReference>
<name>A0A7S4LE11_9EUGL</name>
<accession>A0A7S4LE11</accession>
<organism evidence="2">
    <name type="scientific">Eutreptiella gymnastica</name>
    <dbReference type="NCBI Taxonomy" id="73025"/>
    <lineage>
        <taxon>Eukaryota</taxon>
        <taxon>Discoba</taxon>
        <taxon>Euglenozoa</taxon>
        <taxon>Euglenida</taxon>
        <taxon>Spirocuta</taxon>
        <taxon>Euglenophyceae</taxon>
        <taxon>Eutreptiales</taxon>
        <taxon>Eutreptiaceae</taxon>
        <taxon>Eutreptiella</taxon>
    </lineage>
</organism>
<protein>
    <submittedName>
        <fullName evidence="2">Uncharacterized protein</fullName>
    </submittedName>
</protein>
<feature type="region of interest" description="Disordered" evidence="1">
    <location>
        <begin position="67"/>
        <end position="122"/>
    </location>
</feature>
<reference evidence="2" key="1">
    <citation type="submission" date="2021-01" db="EMBL/GenBank/DDBJ databases">
        <authorList>
            <person name="Corre E."/>
            <person name="Pelletier E."/>
            <person name="Niang G."/>
            <person name="Scheremetjew M."/>
            <person name="Finn R."/>
            <person name="Kale V."/>
            <person name="Holt S."/>
            <person name="Cochrane G."/>
            <person name="Meng A."/>
            <person name="Brown T."/>
            <person name="Cohen L."/>
        </authorList>
    </citation>
    <scope>NUCLEOTIDE SEQUENCE</scope>
    <source>
        <strain evidence="2">CCMP1594</strain>
    </source>
</reference>
<dbReference type="AlphaFoldDB" id="A0A7S4LE11"/>
<evidence type="ECO:0000256" key="1">
    <source>
        <dbReference type="SAM" id="MobiDB-lite"/>
    </source>
</evidence>